<name>D3Q7Y4_STANL</name>
<comment type="cofactor">
    <cofactor evidence="2">
        <name>Zn(2+)</name>
        <dbReference type="ChEBI" id="CHEBI:29105"/>
    </cofactor>
</comment>
<dbReference type="GO" id="GO:0006508">
    <property type="term" value="P:proteolysis"/>
    <property type="evidence" value="ECO:0007669"/>
    <property type="project" value="UniProtKB-KW"/>
</dbReference>
<dbReference type="InterPro" id="IPR014782">
    <property type="entry name" value="Peptidase_M1_dom"/>
</dbReference>
<keyword evidence="13" id="KW-0732">Signal</keyword>
<dbReference type="STRING" id="446470.Snas_0777"/>
<dbReference type="Pfam" id="PF01433">
    <property type="entry name" value="Peptidase_M1"/>
    <property type="match status" value="1"/>
</dbReference>
<keyword evidence="16" id="KW-0031">Aminopeptidase</keyword>
<feature type="signal peptide" evidence="13">
    <location>
        <begin position="1"/>
        <end position="29"/>
    </location>
</feature>
<dbReference type="HOGENOM" id="CLU_014298_2_0_11"/>
<reference evidence="16 17" key="1">
    <citation type="journal article" date="2009" name="Stand. Genomic Sci.">
        <title>Complete genome sequence of Stackebrandtia nassauensis type strain (LLR-40K-21).</title>
        <authorList>
            <person name="Munk C."/>
            <person name="Lapidus A."/>
            <person name="Copeland A."/>
            <person name="Jando M."/>
            <person name="Mayilraj S."/>
            <person name="Glavina Del Rio T."/>
            <person name="Nolan M."/>
            <person name="Chen F."/>
            <person name="Lucas S."/>
            <person name="Tice H."/>
            <person name="Cheng J.F."/>
            <person name="Han C."/>
            <person name="Detter J.C."/>
            <person name="Bruce D."/>
            <person name="Goodwin L."/>
            <person name="Chain P."/>
            <person name="Pitluck S."/>
            <person name="Goker M."/>
            <person name="Ovchinikova G."/>
            <person name="Pati A."/>
            <person name="Ivanova N."/>
            <person name="Mavromatis K."/>
            <person name="Chen A."/>
            <person name="Palaniappan K."/>
            <person name="Land M."/>
            <person name="Hauser L."/>
            <person name="Chang Y.J."/>
            <person name="Jeffries C.D."/>
            <person name="Bristow J."/>
            <person name="Eisen J.A."/>
            <person name="Markowitz V."/>
            <person name="Hugenholtz P."/>
            <person name="Kyrpides N.C."/>
            <person name="Klenk H.P."/>
        </authorList>
    </citation>
    <scope>NUCLEOTIDE SEQUENCE [LARGE SCALE GENOMIC DNA]</scope>
    <source>
        <strain evidence="17">DSM 44728 / CIP 108903 / NRRL B-16338 / NBRC 102104 / LLR-40K-21</strain>
    </source>
</reference>
<dbReference type="GO" id="GO:0008270">
    <property type="term" value="F:zinc ion binding"/>
    <property type="evidence" value="ECO:0007669"/>
    <property type="project" value="InterPro"/>
</dbReference>
<evidence type="ECO:0000256" key="4">
    <source>
        <dbReference type="ARBA" id="ARBA00012564"/>
    </source>
</evidence>
<dbReference type="PANTHER" id="PTHR11533:SF297">
    <property type="entry name" value="AMINOPEPTIDASE N"/>
    <property type="match status" value="1"/>
</dbReference>
<evidence type="ECO:0000256" key="2">
    <source>
        <dbReference type="ARBA" id="ARBA00001947"/>
    </source>
</evidence>
<dbReference type="Gene3D" id="1.10.390.10">
    <property type="entry name" value="Neutral Protease Domain 2"/>
    <property type="match status" value="1"/>
</dbReference>
<gene>
    <name evidence="16" type="ordered locus">Snas_0777</name>
</gene>
<evidence type="ECO:0000256" key="11">
    <source>
        <dbReference type="ARBA" id="ARBA00029811"/>
    </source>
</evidence>
<evidence type="ECO:0000259" key="14">
    <source>
        <dbReference type="Pfam" id="PF01433"/>
    </source>
</evidence>
<evidence type="ECO:0000256" key="7">
    <source>
        <dbReference type="ARBA" id="ARBA00022723"/>
    </source>
</evidence>
<feature type="domain" description="Aminopeptidase N-like N-terminal" evidence="15">
    <location>
        <begin position="55"/>
        <end position="227"/>
    </location>
</feature>
<dbReference type="InterPro" id="IPR050344">
    <property type="entry name" value="Peptidase_M1_aminopeptidases"/>
</dbReference>
<dbReference type="CDD" id="cd09603">
    <property type="entry name" value="M1_APN_like"/>
    <property type="match status" value="1"/>
</dbReference>
<comment type="catalytic activity">
    <reaction evidence="1">
        <text>Release of an N-terminal amino acid, Xaa-|-Yaa- from a peptide, amide or arylamide. Xaa is preferably Ala, but may be most amino acids including Pro (slow action). When a terminal hydrophobic residue is followed by a prolyl residue, the two may be released as an intact Xaa-Pro dipeptide.</text>
        <dbReference type="EC" id="3.4.11.2"/>
    </reaction>
</comment>
<dbReference type="InterPro" id="IPR001930">
    <property type="entry name" value="Peptidase_M1"/>
</dbReference>
<keyword evidence="7" id="KW-0479">Metal-binding</keyword>
<dbReference type="InterPro" id="IPR027268">
    <property type="entry name" value="Peptidase_M4/M1_CTD_sf"/>
</dbReference>
<evidence type="ECO:0000256" key="8">
    <source>
        <dbReference type="ARBA" id="ARBA00022801"/>
    </source>
</evidence>
<keyword evidence="6" id="KW-0645">Protease</keyword>
<dbReference type="Proteomes" id="UP000000844">
    <property type="component" value="Chromosome"/>
</dbReference>
<evidence type="ECO:0000256" key="10">
    <source>
        <dbReference type="ARBA" id="ARBA00023049"/>
    </source>
</evidence>
<evidence type="ECO:0000259" key="15">
    <source>
        <dbReference type="Pfam" id="PF17900"/>
    </source>
</evidence>
<proteinExistence type="inferred from homology"/>
<keyword evidence="10" id="KW-0482">Metalloprotease</keyword>
<feature type="chain" id="PRO_5003048301" description="Aminopeptidase N" evidence="13">
    <location>
        <begin position="30"/>
        <end position="503"/>
    </location>
</feature>
<evidence type="ECO:0000313" key="17">
    <source>
        <dbReference type="Proteomes" id="UP000000844"/>
    </source>
</evidence>
<dbReference type="PRINTS" id="PR00756">
    <property type="entry name" value="ALADIPTASE"/>
</dbReference>
<evidence type="ECO:0000256" key="9">
    <source>
        <dbReference type="ARBA" id="ARBA00022833"/>
    </source>
</evidence>
<evidence type="ECO:0000256" key="6">
    <source>
        <dbReference type="ARBA" id="ARBA00022670"/>
    </source>
</evidence>
<keyword evidence="17" id="KW-1185">Reference proteome</keyword>
<comment type="similarity">
    <text evidence="3">Belongs to the peptidase M1 family.</text>
</comment>
<accession>D3Q7Y4</accession>
<evidence type="ECO:0000313" key="16">
    <source>
        <dbReference type="EMBL" id="ADD40489.1"/>
    </source>
</evidence>
<dbReference type="SUPFAM" id="SSF55486">
    <property type="entry name" value="Metalloproteases ('zincins'), catalytic domain"/>
    <property type="match status" value="1"/>
</dbReference>
<sequence>MTMWTKARVGFGALAAGLATVMLATTAAAAPTPGAPGVGDPYYPGAGNGGYNVGHYDIRLTYQPKTDELSGQTTIKATATQDLSRFNLDFGLTVSAITVNDAAAEFATDPADPSELIVTPSSPVAKGQSLRVLVKYSGIPSTVVIEGRYTAWTRTATGGFAVSQPRVAEWWFPSSDHPSDKATFAVSAEVPDGTSALSNGVLAGKDDERPGWTRWNWKSKYPMATYLAFIALGEYEVHQSTWRGKPYITAYDESLKPEWLATAKEQIGTTPEVTDFLSDKFGPYPFEAIGGVAVNGIGYAIENQTRPAYGTSFWDLPEPGWVIAHEQAHQWFGDSVSVADWSHMWLNEGFATYAEWLWSEERGLGTADQLAQAFYEKYPADDPFWQVVVADPKKIFESAVYERGAMALHALRGEVGDRKFFEILRSWHKLKKGGNATTAEFIARAERVAGEQLDELFETWIYAKGKPATSPNGADVQVKGEPKSFDGMVKLHKHFVEHGHGQH</sequence>
<dbReference type="GO" id="GO:0016285">
    <property type="term" value="F:alanyl aminopeptidase activity"/>
    <property type="evidence" value="ECO:0007669"/>
    <property type="project" value="UniProtKB-EC"/>
</dbReference>
<dbReference type="PANTHER" id="PTHR11533">
    <property type="entry name" value="PROTEASE M1 ZINC METALLOPROTEASE"/>
    <property type="match status" value="1"/>
</dbReference>
<dbReference type="KEGG" id="sna:Snas_0777"/>
<evidence type="ECO:0000256" key="1">
    <source>
        <dbReference type="ARBA" id="ARBA00000098"/>
    </source>
</evidence>
<dbReference type="InterPro" id="IPR045357">
    <property type="entry name" value="Aminopeptidase_N-like_N"/>
</dbReference>
<dbReference type="EC" id="3.4.11.2" evidence="4"/>
<keyword evidence="8" id="KW-0378">Hydrolase</keyword>
<protein>
    <recommendedName>
        <fullName evidence="5">Aminopeptidase N</fullName>
        <ecNumber evidence="4">3.4.11.2</ecNumber>
    </recommendedName>
    <alternativeName>
        <fullName evidence="11">Alanine aminopeptidase</fullName>
    </alternativeName>
    <alternativeName>
        <fullName evidence="12">Lysyl aminopeptidase</fullName>
    </alternativeName>
</protein>
<keyword evidence="9" id="KW-0862">Zinc</keyword>
<dbReference type="InterPro" id="IPR042097">
    <property type="entry name" value="Aminopeptidase_N-like_N_sf"/>
</dbReference>
<dbReference type="eggNOG" id="COG0308">
    <property type="taxonomic scope" value="Bacteria"/>
</dbReference>
<dbReference type="Gene3D" id="2.60.40.1730">
    <property type="entry name" value="tricorn interacting facor f3 domain"/>
    <property type="match status" value="1"/>
</dbReference>
<evidence type="ECO:0000256" key="12">
    <source>
        <dbReference type="ARBA" id="ARBA00031533"/>
    </source>
</evidence>
<evidence type="ECO:0000256" key="3">
    <source>
        <dbReference type="ARBA" id="ARBA00010136"/>
    </source>
</evidence>
<organism evidence="16 17">
    <name type="scientific">Stackebrandtia nassauensis (strain DSM 44728 / CIP 108903 / NRRL B-16338 / NBRC 102104 / LLR-40K-21)</name>
    <dbReference type="NCBI Taxonomy" id="446470"/>
    <lineage>
        <taxon>Bacteria</taxon>
        <taxon>Bacillati</taxon>
        <taxon>Actinomycetota</taxon>
        <taxon>Actinomycetes</taxon>
        <taxon>Glycomycetales</taxon>
        <taxon>Glycomycetaceae</taxon>
        <taxon>Stackebrandtia</taxon>
    </lineage>
</organism>
<evidence type="ECO:0000256" key="5">
    <source>
        <dbReference type="ARBA" id="ARBA00015611"/>
    </source>
</evidence>
<dbReference type="AlphaFoldDB" id="D3Q7Y4"/>
<dbReference type="SUPFAM" id="SSF63737">
    <property type="entry name" value="Leukotriene A4 hydrolase N-terminal domain"/>
    <property type="match status" value="1"/>
</dbReference>
<dbReference type="EMBL" id="CP001778">
    <property type="protein sequence ID" value="ADD40489.1"/>
    <property type="molecule type" value="Genomic_DNA"/>
</dbReference>
<feature type="domain" description="Peptidase M1 membrane alanine aminopeptidase" evidence="14">
    <location>
        <begin position="322"/>
        <end position="460"/>
    </location>
</feature>
<dbReference type="GO" id="GO:0008237">
    <property type="term" value="F:metallopeptidase activity"/>
    <property type="evidence" value="ECO:0007669"/>
    <property type="project" value="UniProtKB-KW"/>
</dbReference>
<dbReference type="Pfam" id="PF17900">
    <property type="entry name" value="Peptidase_M1_N"/>
    <property type="match status" value="1"/>
</dbReference>
<dbReference type="MEROPS" id="M01.032"/>
<evidence type="ECO:0000256" key="13">
    <source>
        <dbReference type="SAM" id="SignalP"/>
    </source>
</evidence>